<proteinExistence type="predicted"/>
<keyword evidence="3" id="KW-1185">Reference proteome</keyword>
<evidence type="ECO:0000256" key="1">
    <source>
        <dbReference type="SAM" id="MobiDB-lite"/>
    </source>
</evidence>
<evidence type="ECO:0008006" key="4">
    <source>
        <dbReference type="Google" id="ProtNLM"/>
    </source>
</evidence>
<accession>A0ABN7LZ98</accession>
<gene>
    <name evidence="2" type="ORF">R69776_03895</name>
</gene>
<feature type="compositionally biased region" description="Low complexity" evidence="1">
    <location>
        <begin position="192"/>
        <end position="215"/>
    </location>
</feature>
<feature type="region of interest" description="Disordered" evidence="1">
    <location>
        <begin position="187"/>
        <end position="221"/>
    </location>
</feature>
<evidence type="ECO:0000313" key="3">
    <source>
        <dbReference type="Proteomes" id="UP000673821"/>
    </source>
</evidence>
<reference evidence="2 3" key="1">
    <citation type="submission" date="2021-02" db="EMBL/GenBank/DDBJ databases">
        <authorList>
            <person name="Vanwijnsberghe S."/>
        </authorList>
    </citation>
    <scope>NUCLEOTIDE SEQUENCE [LARGE SCALE GENOMIC DNA]</scope>
    <source>
        <strain evidence="2 3">R-69776</strain>
    </source>
</reference>
<name>A0ABN7LZ98_9BURK</name>
<comment type="caution">
    <text evidence="2">The sequence shown here is derived from an EMBL/GenBank/DDBJ whole genome shotgun (WGS) entry which is preliminary data.</text>
</comment>
<organism evidence="2 3">
    <name type="scientific">Paraburkholderia nemoris</name>
    <dbReference type="NCBI Taxonomy" id="2793076"/>
    <lineage>
        <taxon>Bacteria</taxon>
        <taxon>Pseudomonadati</taxon>
        <taxon>Pseudomonadota</taxon>
        <taxon>Betaproteobacteria</taxon>
        <taxon>Burkholderiales</taxon>
        <taxon>Burkholderiaceae</taxon>
        <taxon>Paraburkholderia</taxon>
    </lineage>
</organism>
<evidence type="ECO:0000313" key="2">
    <source>
        <dbReference type="EMBL" id="CAE6772248.1"/>
    </source>
</evidence>
<sequence length="221" mass="22548">MKYFEGRALHADDTAALVQLIRAAAGQLRIRGLPDGRQGECAAQRRIMSPFSHSEAARRGSHLNMTLSIRSPLLRRVAVVALVFGGLTACQKNDASAQVAGKLNDAAQAAGQKLDQAASYVGQQVDATKAAAQQNLSSASAPSITIDPASLASSAQANLQGAASATNAQLGKAAALTGQGLETAGRKLQEWSAQSSASAAGVSASASTSSDSSDAQKQMDK</sequence>
<protein>
    <recommendedName>
        <fullName evidence="4">Lipoprotein</fullName>
    </recommendedName>
</protein>
<dbReference type="Proteomes" id="UP000673821">
    <property type="component" value="Unassembled WGS sequence"/>
</dbReference>
<dbReference type="EMBL" id="CAJNBH010000011">
    <property type="protein sequence ID" value="CAE6772248.1"/>
    <property type="molecule type" value="Genomic_DNA"/>
</dbReference>